<dbReference type="RefSeq" id="WP_139327028.1">
    <property type="nucleotide sequence ID" value="NZ_FTNP01000003.1"/>
</dbReference>
<keyword evidence="3" id="KW-1185">Reference proteome</keyword>
<protein>
    <submittedName>
        <fullName evidence="2">DDE domain-containing protein</fullName>
    </submittedName>
</protein>
<organism evidence="2 3">
    <name type="scientific">Natronorubrum daqingense</name>
    <dbReference type="NCBI Taxonomy" id="588898"/>
    <lineage>
        <taxon>Archaea</taxon>
        <taxon>Methanobacteriati</taxon>
        <taxon>Methanobacteriota</taxon>
        <taxon>Stenosarchaea group</taxon>
        <taxon>Halobacteria</taxon>
        <taxon>Halobacteriales</taxon>
        <taxon>Natrialbaceae</taxon>
        <taxon>Natronorubrum</taxon>
    </lineage>
</organism>
<dbReference type="InterPro" id="IPR036397">
    <property type="entry name" value="RNaseH_sf"/>
</dbReference>
<feature type="non-terminal residue" evidence="2">
    <location>
        <position position="1"/>
    </location>
</feature>
<gene>
    <name evidence="2" type="ORF">SAMN05421809_2647</name>
</gene>
<evidence type="ECO:0000313" key="2">
    <source>
        <dbReference type="EMBL" id="SIR86326.1"/>
    </source>
</evidence>
<dbReference type="AlphaFoldDB" id="A0A1N7EE22"/>
<name>A0A1N7EE22_9EURY</name>
<evidence type="ECO:0000259" key="1">
    <source>
        <dbReference type="Pfam" id="PF13683"/>
    </source>
</evidence>
<dbReference type="Gene3D" id="3.30.420.10">
    <property type="entry name" value="Ribonuclease H-like superfamily/Ribonuclease H"/>
    <property type="match status" value="1"/>
</dbReference>
<dbReference type="Pfam" id="PF13683">
    <property type="entry name" value="rve_3"/>
    <property type="match status" value="1"/>
</dbReference>
<dbReference type="SUPFAM" id="SSF53098">
    <property type="entry name" value="Ribonuclease H-like"/>
    <property type="match status" value="1"/>
</dbReference>
<dbReference type="PANTHER" id="PTHR39967">
    <property type="match status" value="1"/>
</dbReference>
<dbReference type="InterPro" id="IPR012337">
    <property type="entry name" value="RNaseH-like_sf"/>
</dbReference>
<proteinExistence type="predicted"/>
<dbReference type="EMBL" id="FTNP01000003">
    <property type="protein sequence ID" value="SIR86326.1"/>
    <property type="molecule type" value="Genomic_DNA"/>
</dbReference>
<evidence type="ECO:0000313" key="3">
    <source>
        <dbReference type="Proteomes" id="UP000185687"/>
    </source>
</evidence>
<dbReference type="GO" id="GO:0003676">
    <property type="term" value="F:nucleic acid binding"/>
    <property type="evidence" value="ECO:0007669"/>
    <property type="project" value="InterPro"/>
</dbReference>
<feature type="domain" description="Integrase catalytic" evidence="1">
    <location>
        <begin position="57"/>
        <end position="108"/>
    </location>
</feature>
<sequence>VAVFGRRGTDPAAAFLHRLTEKHDLSNTVFLADGYGYLTALSRLGLSGQLDYVDRNLIEKWFHTLKMRVDRFHNSWVGSRASVREWLEQFVHYYNTQRPHQSLNGQTPAEVLN</sequence>
<dbReference type="STRING" id="588898.BB347_07765"/>
<dbReference type="InterPro" id="IPR001584">
    <property type="entry name" value="Integrase_cat-core"/>
</dbReference>
<dbReference type="PANTHER" id="PTHR39967:SF1">
    <property type="entry name" value="ISH14-TYPE TRANSPOSASE HSIRS44"/>
    <property type="match status" value="1"/>
</dbReference>
<reference evidence="2 3" key="1">
    <citation type="submission" date="2017-01" db="EMBL/GenBank/DDBJ databases">
        <authorList>
            <person name="Mah S.A."/>
            <person name="Swanson W.J."/>
            <person name="Moy G.W."/>
            <person name="Vacquier V.D."/>
        </authorList>
    </citation>
    <scope>NUCLEOTIDE SEQUENCE [LARGE SCALE GENOMIC DNA]</scope>
    <source>
        <strain evidence="2 3">CGMCC 1.8909</strain>
    </source>
</reference>
<dbReference type="Proteomes" id="UP000185687">
    <property type="component" value="Unassembled WGS sequence"/>
</dbReference>
<dbReference type="GO" id="GO:0015074">
    <property type="term" value="P:DNA integration"/>
    <property type="evidence" value="ECO:0007669"/>
    <property type="project" value="InterPro"/>
</dbReference>
<accession>A0A1N7EE22</accession>